<dbReference type="PROSITE" id="PS52002">
    <property type="entry name" value="SM"/>
    <property type="match status" value="1"/>
</dbReference>
<dbReference type="GO" id="GO:0000398">
    <property type="term" value="P:mRNA splicing, via spliceosome"/>
    <property type="evidence" value="ECO:0007669"/>
    <property type="project" value="UniProtKB-UniRule"/>
</dbReference>
<dbReference type="PIRSF" id="PIRSF016394">
    <property type="entry name" value="U6_snRNA_Lsm2"/>
    <property type="match status" value="1"/>
</dbReference>
<evidence type="ECO:0000256" key="3">
    <source>
        <dbReference type="ARBA" id="ARBA00022664"/>
    </source>
</evidence>
<keyword evidence="6 9" id="KW-0508">mRNA splicing</keyword>
<name>A0A6J2TT14_DROLE</name>
<evidence type="ECO:0000256" key="1">
    <source>
        <dbReference type="ARBA" id="ARBA00004123"/>
    </source>
</evidence>
<dbReference type="AlphaFoldDB" id="A0A6J2TT14"/>
<dbReference type="OrthoDB" id="10256176at2759"/>
<dbReference type="SUPFAM" id="SSF50182">
    <property type="entry name" value="Sm-like ribonucleoproteins"/>
    <property type="match status" value="1"/>
</dbReference>
<organism evidence="11 12">
    <name type="scientific">Drosophila lebanonensis</name>
    <name type="common">Fruit fly</name>
    <name type="synonym">Scaptodrosophila lebanonensis</name>
    <dbReference type="NCBI Taxonomy" id="7225"/>
    <lineage>
        <taxon>Eukaryota</taxon>
        <taxon>Metazoa</taxon>
        <taxon>Ecdysozoa</taxon>
        <taxon>Arthropoda</taxon>
        <taxon>Hexapoda</taxon>
        <taxon>Insecta</taxon>
        <taxon>Pterygota</taxon>
        <taxon>Neoptera</taxon>
        <taxon>Endopterygota</taxon>
        <taxon>Diptera</taxon>
        <taxon>Brachycera</taxon>
        <taxon>Muscomorpha</taxon>
        <taxon>Ephydroidea</taxon>
        <taxon>Drosophilidae</taxon>
        <taxon>Scaptodrosophila</taxon>
    </lineage>
</organism>
<dbReference type="PANTHER" id="PTHR13829">
    <property type="entry name" value="SNRNP CORE PROTEIN FAMILY MEMBER"/>
    <property type="match status" value="1"/>
</dbReference>
<dbReference type="GO" id="GO:0003723">
    <property type="term" value="F:RNA binding"/>
    <property type="evidence" value="ECO:0007669"/>
    <property type="project" value="UniProtKB-UniRule"/>
</dbReference>
<evidence type="ECO:0000313" key="12">
    <source>
        <dbReference type="RefSeq" id="XP_030378283.1"/>
    </source>
</evidence>
<comment type="similarity">
    <text evidence="2 9">Belongs to the snRNP Sm proteins family.</text>
</comment>
<protein>
    <recommendedName>
        <fullName evidence="9">U6 snRNA-associated Sm-like protein LSm2</fullName>
    </recommendedName>
</protein>
<dbReference type="CDD" id="cd01725">
    <property type="entry name" value="LSm2"/>
    <property type="match status" value="1"/>
</dbReference>
<dbReference type="GO" id="GO:0005688">
    <property type="term" value="C:U6 snRNP"/>
    <property type="evidence" value="ECO:0007669"/>
    <property type="project" value="TreeGrafter"/>
</dbReference>
<comment type="subcellular location">
    <subcellularLocation>
        <location evidence="1">Nucleus</location>
    </subcellularLocation>
</comment>
<dbReference type="GO" id="GO:0071011">
    <property type="term" value="C:precatalytic spliceosome"/>
    <property type="evidence" value="ECO:0007669"/>
    <property type="project" value="TreeGrafter"/>
</dbReference>
<evidence type="ECO:0000313" key="11">
    <source>
        <dbReference type="Proteomes" id="UP000504634"/>
    </source>
</evidence>
<dbReference type="Gene3D" id="2.30.30.100">
    <property type="match status" value="1"/>
</dbReference>
<evidence type="ECO:0000256" key="8">
    <source>
        <dbReference type="ARBA" id="ARBA00023274"/>
    </source>
</evidence>
<evidence type="ECO:0000256" key="5">
    <source>
        <dbReference type="ARBA" id="ARBA00022884"/>
    </source>
</evidence>
<reference evidence="12" key="1">
    <citation type="submission" date="2025-08" db="UniProtKB">
        <authorList>
            <consortium name="RefSeq"/>
        </authorList>
    </citation>
    <scope>IDENTIFICATION</scope>
    <source>
        <strain evidence="12">11010-0011.00</strain>
        <tissue evidence="12">Whole body</tissue>
    </source>
</reference>
<dbReference type="GO" id="GO:1990726">
    <property type="term" value="C:Lsm1-7-Pat1 complex"/>
    <property type="evidence" value="ECO:0007669"/>
    <property type="project" value="TreeGrafter"/>
</dbReference>
<dbReference type="GO" id="GO:0046540">
    <property type="term" value="C:U4/U6 x U5 tri-snRNP complex"/>
    <property type="evidence" value="ECO:0007669"/>
    <property type="project" value="TreeGrafter"/>
</dbReference>
<keyword evidence="11" id="KW-1185">Reference proteome</keyword>
<feature type="domain" description="Sm" evidence="10">
    <location>
        <begin position="2"/>
        <end position="76"/>
    </location>
</feature>
<evidence type="ECO:0000256" key="9">
    <source>
        <dbReference type="PIRNR" id="PIRNR016394"/>
    </source>
</evidence>
<dbReference type="InterPro" id="IPR001163">
    <property type="entry name" value="Sm_dom_euk/arc"/>
</dbReference>
<dbReference type="Pfam" id="PF01423">
    <property type="entry name" value="LSM"/>
    <property type="match status" value="1"/>
</dbReference>
<gene>
    <name evidence="12" type="primary">LOC115626912</name>
</gene>
<dbReference type="RefSeq" id="XP_030378283.1">
    <property type="nucleotide sequence ID" value="XM_030522423.1"/>
</dbReference>
<evidence type="ECO:0000256" key="7">
    <source>
        <dbReference type="ARBA" id="ARBA00023242"/>
    </source>
</evidence>
<sequence>MLFYSFFRSLVGHQVVVELKNDLSIYGTLAFVDQYLNINLTSISTTEPCKYPQLTNIKSCFVRGSVIRYMQLPGDEVDTQLLHEATRKENHF</sequence>
<dbReference type="PANTHER" id="PTHR13829:SF2">
    <property type="entry name" value="U6 SNRNA-ASSOCIATED SM-LIKE PROTEIN LSM2"/>
    <property type="match status" value="1"/>
</dbReference>
<keyword evidence="4 9" id="KW-0747">Spliceosome</keyword>
<dbReference type="GO" id="GO:0000932">
    <property type="term" value="C:P-body"/>
    <property type="evidence" value="ECO:0007669"/>
    <property type="project" value="TreeGrafter"/>
</dbReference>
<evidence type="ECO:0000259" key="10">
    <source>
        <dbReference type="PROSITE" id="PS52002"/>
    </source>
</evidence>
<dbReference type="GeneID" id="115626912"/>
<keyword evidence="7 9" id="KW-0539">Nucleus</keyword>
<keyword evidence="8 9" id="KW-0687">Ribonucleoprotein</keyword>
<keyword evidence="3 9" id="KW-0507">mRNA processing</keyword>
<dbReference type="SMART" id="SM00651">
    <property type="entry name" value="Sm"/>
    <property type="match status" value="1"/>
</dbReference>
<keyword evidence="5 9" id="KW-0694">RNA-binding</keyword>
<dbReference type="InterPro" id="IPR047575">
    <property type="entry name" value="Sm"/>
</dbReference>
<proteinExistence type="inferred from homology"/>
<dbReference type="InterPro" id="IPR010920">
    <property type="entry name" value="LSM_dom_sf"/>
</dbReference>
<dbReference type="Proteomes" id="UP000504634">
    <property type="component" value="Unplaced"/>
</dbReference>
<comment type="function">
    <text evidence="9">Binds specifically to the 3'-terminal U-tract of U6 snRNA.</text>
</comment>
<evidence type="ECO:0000256" key="6">
    <source>
        <dbReference type="ARBA" id="ARBA00023187"/>
    </source>
</evidence>
<accession>A0A6J2TT14</accession>
<dbReference type="FunFam" id="2.30.30.100:FF:000053">
    <property type="entry name" value="U6 snRNA-associated Sm-like protein LSm2"/>
    <property type="match status" value="1"/>
</dbReference>
<evidence type="ECO:0000256" key="2">
    <source>
        <dbReference type="ARBA" id="ARBA00006850"/>
    </source>
</evidence>
<dbReference type="GO" id="GO:0071013">
    <property type="term" value="C:catalytic step 2 spliceosome"/>
    <property type="evidence" value="ECO:0007669"/>
    <property type="project" value="TreeGrafter"/>
</dbReference>
<evidence type="ECO:0000256" key="4">
    <source>
        <dbReference type="ARBA" id="ARBA00022728"/>
    </source>
</evidence>
<dbReference type="InterPro" id="IPR016654">
    <property type="entry name" value="U6_snRNA_Lsm2"/>
</dbReference>